<feature type="binding site" evidence="2">
    <location>
        <position position="71"/>
    </location>
    <ligand>
        <name>Fe cation</name>
        <dbReference type="ChEBI" id="CHEBI:24875"/>
    </ligand>
</feature>
<dbReference type="InterPro" id="IPR012093">
    <property type="entry name" value="Pirin"/>
</dbReference>
<comment type="similarity">
    <text evidence="1 3">Belongs to the pirin family.</text>
</comment>
<dbReference type="Gene3D" id="2.60.120.10">
    <property type="entry name" value="Jelly Rolls"/>
    <property type="match status" value="2"/>
</dbReference>
<evidence type="ECO:0000256" key="2">
    <source>
        <dbReference type="PIRSR" id="PIRSR006232-1"/>
    </source>
</evidence>
<dbReference type="SUPFAM" id="SSF51182">
    <property type="entry name" value="RmlC-like cupins"/>
    <property type="match status" value="1"/>
</dbReference>
<dbReference type="InterPro" id="IPR008778">
    <property type="entry name" value="Pirin_C_dom"/>
</dbReference>
<feature type="binding site" evidence="2">
    <location>
        <position position="115"/>
    </location>
    <ligand>
        <name>Fe cation</name>
        <dbReference type="ChEBI" id="CHEBI:24875"/>
    </ligand>
</feature>
<protein>
    <recommendedName>
        <fullName evidence="9">Pirin</fullName>
    </recommendedName>
</protein>
<dbReference type="InterPro" id="IPR014710">
    <property type="entry name" value="RmlC-like_jellyroll"/>
</dbReference>
<dbReference type="EMBL" id="QGDQ01000006">
    <property type="protein sequence ID" value="PWJ54575.1"/>
    <property type="molecule type" value="Genomic_DNA"/>
</dbReference>
<reference evidence="7 8" key="1">
    <citation type="submission" date="2018-03" db="EMBL/GenBank/DDBJ databases">
        <title>Genomic Encyclopedia of Archaeal and Bacterial Type Strains, Phase II (KMG-II): from individual species to whole genera.</title>
        <authorList>
            <person name="Goeker M."/>
        </authorList>
    </citation>
    <scope>NUCLEOTIDE SEQUENCE [LARGE SCALE GENOMIC DNA]</scope>
    <source>
        <strain evidence="7 8">DSM 44889</strain>
    </source>
</reference>
<gene>
    <name evidence="7" type="ORF">BXY45_10617</name>
</gene>
<dbReference type="InterPro" id="IPR011051">
    <property type="entry name" value="RmlC_Cupin_sf"/>
</dbReference>
<feature type="domain" description="Pirin C-terminal" evidence="6">
    <location>
        <begin position="191"/>
        <end position="289"/>
    </location>
</feature>
<evidence type="ECO:0000259" key="5">
    <source>
        <dbReference type="Pfam" id="PF02678"/>
    </source>
</evidence>
<keyword evidence="2" id="KW-0479">Metal-binding</keyword>
<feature type="domain" description="Pirin N-terminal" evidence="5">
    <location>
        <begin position="36"/>
        <end position="135"/>
    </location>
</feature>
<keyword evidence="2" id="KW-0408">Iron</keyword>
<evidence type="ECO:0000256" key="3">
    <source>
        <dbReference type="RuleBase" id="RU003457"/>
    </source>
</evidence>
<keyword evidence="8" id="KW-1185">Reference proteome</keyword>
<dbReference type="Pfam" id="PF02678">
    <property type="entry name" value="Pirin"/>
    <property type="match status" value="1"/>
</dbReference>
<evidence type="ECO:0000259" key="6">
    <source>
        <dbReference type="Pfam" id="PF05726"/>
    </source>
</evidence>
<feature type="region of interest" description="Disordered" evidence="4">
    <location>
        <begin position="294"/>
        <end position="345"/>
    </location>
</feature>
<feature type="binding site" evidence="2">
    <location>
        <position position="113"/>
    </location>
    <ligand>
        <name>Fe cation</name>
        <dbReference type="ChEBI" id="CHEBI:24875"/>
    </ligand>
</feature>
<dbReference type="AlphaFoldDB" id="A0A316A9Y2"/>
<evidence type="ECO:0000313" key="8">
    <source>
        <dbReference type="Proteomes" id="UP000245469"/>
    </source>
</evidence>
<dbReference type="Proteomes" id="UP000245469">
    <property type="component" value="Unassembled WGS sequence"/>
</dbReference>
<dbReference type="PANTHER" id="PTHR13903:SF8">
    <property type="entry name" value="PIRIN"/>
    <property type="match status" value="1"/>
</dbReference>
<dbReference type="GO" id="GO:0046872">
    <property type="term" value="F:metal ion binding"/>
    <property type="evidence" value="ECO:0007669"/>
    <property type="project" value="UniProtKB-KW"/>
</dbReference>
<evidence type="ECO:0008006" key="9">
    <source>
        <dbReference type="Google" id="ProtNLM"/>
    </source>
</evidence>
<accession>A0A316A9Y2</accession>
<evidence type="ECO:0000256" key="1">
    <source>
        <dbReference type="ARBA" id="ARBA00008416"/>
    </source>
</evidence>
<name>A0A316A9Y2_9ACTN</name>
<organism evidence="7 8">
    <name type="scientific">Quadrisphaera granulorum</name>
    <dbReference type="NCBI Taxonomy" id="317664"/>
    <lineage>
        <taxon>Bacteria</taxon>
        <taxon>Bacillati</taxon>
        <taxon>Actinomycetota</taxon>
        <taxon>Actinomycetes</taxon>
        <taxon>Kineosporiales</taxon>
        <taxon>Kineosporiaceae</taxon>
        <taxon>Quadrisphaera</taxon>
    </lineage>
</organism>
<feature type="binding site" evidence="2">
    <location>
        <position position="69"/>
    </location>
    <ligand>
        <name>Fe cation</name>
        <dbReference type="ChEBI" id="CHEBI:24875"/>
    </ligand>
</feature>
<proteinExistence type="inferred from homology"/>
<dbReference type="InterPro" id="IPR003829">
    <property type="entry name" value="Pirin_N_dom"/>
</dbReference>
<evidence type="ECO:0000313" key="7">
    <source>
        <dbReference type="EMBL" id="PWJ54575.1"/>
    </source>
</evidence>
<comment type="cofactor">
    <cofactor evidence="2">
        <name>Fe cation</name>
        <dbReference type="ChEBI" id="CHEBI:24875"/>
    </cofactor>
    <text evidence="2">Binds 1 Fe cation per subunit.</text>
</comment>
<comment type="caution">
    <text evidence="7">The sequence shown here is derived from an EMBL/GenBank/DDBJ whole genome shotgun (WGS) entry which is preliminary data.</text>
</comment>
<evidence type="ECO:0000256" key="4">
    <source>
        <dbReference type="SAM" id="MobiDB-lite"/>
    </source>
</evidence>
<dbReference type="Pfam" id="PF05726">
    <property type="entry name" value="Pirin_C"/>
    <property type="match status" value="1"/>
</dbReference>
<dbReference type="PIRSF" id="PIRSF006232">
    <property type="entry name" value="Pirin"/>
    <property type="match status" value="1"/>
</dbReference>
<dbReference type="PANTHER" id="PTHR13903">
    <property type="entry name" value="PIRIN-RELATED"/>
    <property type="match status" value="1"/>
</dbReference>
<sequence>MPTADQGQTQGVDAGMPERLLEGREVPLGGVRGMSVQRWLPHREVPTVGAWCFLDRIGPQRVDMRVQPHPHTALQTVTWPLTGEIRHRDSVGSDVVVRPGELNLMTAGRGVSHSEFSLPDGSGRAPVLSAVQLWVVLPRDQDDDPPRFEQQRELPVLEVGGARGGVRATVLVGSLGGATSPAGVAPGLVGADVVLDEGADVEVEVDPAHEHALLTLDEHGMGDEDDGGGTRPALRYWAPGRSSLRLRRADGARQLLLGGVPTTDDLVMFWNFIGRTHEDVAAARAAWEDPDDAAERFGRVPGHAASERIPSPPLPPVRLTPRRPRPVKFGRTESGAPTPEAPAFS</sequence>